<comment type="subcellular location">
    <subcellularLocation>
        <location evidence="1">Membrane</location>
        <topology evidence="1">Multi-pass membrane protein</topology>
    </subcellularLocation>
</comment>
<protein>
    <recommendedName>
        <fullName evidence="1">Receptor expression-enhancing protein</fullName>
    </recommendedName>
</protein>
<feature type="transmembrane region" description="Helical" evidence="1">
    <location>
        <begin position="74"/>
        <end position="103"/>
    </location>
</feature>
<comment type="caution">
    <text evidence="3">The sequence shown here is derived from an EMBL/GenBank/DDBJ whole genome shotgun (WGS) entry which is preliminary data.</text>
</comment>
<dbReference type="Proteomes" id="UP001328107">
    <property type="component" value="Unassembled WGS sequence"/>
</dbReference>
<feature type="transmembrane region" description="Helical" evidence="1">
    <location>
        <begin position="123"/>
        <end position="144"/>
    </location>
</feature>
<keyword evidence="1" id="KW-1133">Transmembrane helix</keyword>
<keyword evidence="4" id="KW-1185">Reference proteome</keyword>
<proteinExistence type="inferred from homology"/>
<accession>A0AAN5CHA7</accession>
<dbReference type="AlphaFoldDB" id="A0AAN5CHA7"/>
<evidence type="ECO:0000313" key="4">
    <source>
        <dbReference type="Proteomes" id="UP001328107"/>
    </source>
</evidence>
<comment type="similarity">
    <text evidence="1">Belongs to the DP1 family.</text>
</comment>
<feature type="region of interest" description="Disordered" evidence="2">
    <location>
        <begin position="1"/>
        <end position="27"/>
    </location>
</feature>
<sequence>SVMHASQIESVNKSGADGAKSSTSKLGNLVPGPVDGINKANRDLVKYLYKTDNEKTEDMIQSVEKTTQLKREQVAYIGLAILGGLLCLRSIAFFLCNLIAFGYPAYASVKAVRTAEKDDDMKWVKYWTVFGVFSVIDTFAESILRFFPIYYLTKTVFLVHLYLPQTQGAEYLYLRYAEPLANRIDAWLAARNRPTTNAELK</sequence>
<keyword evidence="1" id="KW-0472">Membrane</keyword>
<feature type="non-terminal residue" evidence="3">
    <location>
        <position position="1"/>
    </location>
</feature>
<evidence type="ECO:0000256" key="2">
    <source>
        <dbReference type="SAM" id="MobiDB-lite"/>
    </source>
</evidence>
<keyword evidence="1" id="KW-0812">Transmembrane</keyword>
<dbReference type="Pfam" id="PF03134">
    <property type="entry name" value="TB2_DP1_HVA22"/>
    <property type="match status" value="1"/>
</dbReference>
<evidence type="ECO:0000256" key="1">
    <source>
        <dbReference type="RuleBase" id="RU362006"/>
    </source>
</evidence>
<dbReference type="EMBL" id="BTRK01000003">
    <property type="protein sequence ID" value="GMR43266.1"/>
    <property type="molecule type" value="Genomic_DNA"/>
</dbReference>
<gene>
    <name evidence="3" type="ORF">PMAYCL1PPCAC_13461</name>
</gene>
<dbReference type="GO" id="GO:0016020">
    <property type="term" value="C:membrane"/>
    <property type="evidence" value="ECO:0007669"/>
    <property type="project" value="UniProtKB-SubCell"/>
</dbReference>
<organism evidence="3 4">
    <name type="scientific">Pristionchus mayeri</name>
    <dbReference type="NCBI Taxonomy" id="1317129"/>
    <lineage>
        <taxon>Eukaryota</taxon>
        <taxon>Metazoa</taxon>
        <taxon>Ecdysozoa</taxon>
        <taxon>Nematoda</taxon>
        <taxon>Chromadorea</taxon>
        <taxon>Rhabditida</taxon>
        <taxon>Rhabditina</taxon>
        <taxon>Diplogasteromorpha</taxon>
        <taxon>Diplogasteroidea</taxon>
        <taxon>Neodiplogasteridae</taxon>
        <taxon>Pristionchus</taxon>
    </lineage>
</organism>
<reference evidence="4" key="1">
    <citation type="submission" date="2022-10" db="EMBL/GenBank/DDBJ databases">
        <title>Genome assembly of Pristionchus species.</title>
        <authorList>
            <person name="Yoshida K."/>
            <person name="Sommer R.J."/>
        </authorList>
    </citation>
    <scope>NUCLEOTIDE SEQUENCE [LARGE SCALE GENOMIC DNA]</scope>
    <source>
        <strain evidence="4">RS5460</strain>
    </source>
</reference>
<dbReference type="InterPro" id="IPR004345">
    <property type="entry name" value="TB2_DP1_HVA22"/>
</dbReference>
<name>A0AAN5CHA7_9BILA</name>
<feature type="non-terminal residue" evidence="3">
    <location>
        <position position="201"/>
    </location>
</feature>
<dbReference type="PANTHER" id="PTHR12300">
    <property type="entry name" value="HVA22-LIKE PROTEINS"/>
    <property type="match status" value="1"/>
</dbReference>
<evidence type="ECO:0000313" key="3">
    <source>
        <dbReference type="EMBL" id="GMR43266.1"/>
    </source>
</evidence>
<dbReference type="PANTHER" id="PTHR12300:SF34">
    <property type="entry name" value="RECEPTOR EXPRESSION-ENHANCING PROTEIN"/>
    <property type="match status" value="1"/>
</dbReference>